<evidence type="ECO:0008006" key="5">
    <source>
        <dbReference type="Google" id="ProtNLM"/>
    </source>
</evidence>
<evidence type="ECO:0000256" key="1">
    <source>
        <dbReference type="SAM" id="Phobius"/>
    </source>
</evidence>
<evidence type="ECO:0000256" key="2">
    <source>
        <dbReference type="SAM" id="SignalP"/>
    </source>
</evidence>
<keyword evidence="4" id="KW-1185">Reference proteome</keyword>
<dbReference type="Gene3D" id="2.60.40.10">
    <property type="entry name" value="Immunoglobulins"/>
    <property type="match status" value="1"/>
</dbReference>
<reference evidence="3 4" key="1">
    <citation type="submission" date="2019-07" db="EMBL/GenBank/DDBJ databases">
        <title>Whole genome shotgun sequence of Cellulomonas composti NBRC 100758.</title>
        <authorList>
            <person name="Hosoyama A."/>
            <person name="Uohara A."/>
            <person name="Ohji S."/>
            <person name="Ichikawa N."/>
        </authorList>
    </citation>
    <scope>NUCLEOTIDE SEQUENCE [LARGE SCALE GENOMIC DNA]</scope>
    <source>
        <strain evidence="3 4">NBRC 100758</strain>
    </source>
</reference>
<name>A0A511JD34_9CELL</name>
<feature type="chain" id="PRO_5021930817" description="Alpha-galactosidase NEW3 domain-containing protein" evidence="2">
    <location>
        <begin position="29"/>
        <end position="214"/>
    </location>
</feature>
<dbReference type="GO" id="GO:0005975">
    <property type="term" value="P:carbohydrate metabolic process"/>
    <property type="evidence" value="ECO:0007669"/>
    <property type="project" value="UniProtKB-ARBA"/>
</dbReference>
<keyword evidence="1" id="KW-0812">Transmembrane</keyword>
<protein>
    <recommendedName>
        <fullName evidence="5">Alpha-galactosidase NEW3 domain-containing protein</fullName>
    </recommendedName>
</protein>
<organism evidence="3 4">
    <name type="scientific">Cellulomonas composti</name>
    <dbReference type="NCBI Taxonomy" id="266130"/>
    <lineage>
        <taxon>Bacteria</taxon>
        <taxon>Bacillati</taxon>
        <taxon>Actinomycetota</taxon>
        <taxon>Actinomycetes</taxon>
        <taxon>Micrococcales</taxon>
        <taxon>Cellulomonadaceae</taxon>
        <taxon>Cellulomonas</taxon>
    </lineage>
</organism>
<comment type="caution">
    <text evidence="3">The sequence shown here is derived from an EMBL/GenBank/DDBJ whole genome shotgun (WGS) entry which is preliminary data.</text>
</comment>
<evidence type="ECO:0000313" key="3">
    <source>
        <dbReference type="EMBL" id="GEL95623.1"/>
    </source>
</evidence>
<dbReference type="RefSeq" id="WP_146843263.1">
    <property type="nucleotide sequence ID" value="NZ_BJWG01000010.1"/>
</dbReference>
<proteinExistence type="predicted"/>
<keyword evidence="1" id="KW-0472">Membrane</keyword>
<keyword evidence="2" id="KW-0732">Signal</keyword>
<dbReference type="OrthoDB" id="4336304at2"/>
<dbReference type="Proteomes" id="UP000321720">
    <property type="component" value="Unassembled WGS sequence"/>
</dbReference>
<dbReference type="AlphaFoldDB" id="A0A511JD34"/>
<feature type="signal peptide" evidence="2">
    <location>
        <begin position="1"/>
        <end position="28"/>
    </location>
</feature>
<keyword evidence="1" id="KW-1133">Transmembrane helix</keyword>
<feature type="transmembrane region" description="Helical" evidence="1">
    <location>
        <begin position="169"/>
        <end position="189"/>
    </location>
</feature>
<dbReference type="EMBL" id="BJWG01000010">
    <property type="protein sequence ID" value="GEL95623.1"/>
    <property type="molecule type" value="Genomic_DNA"/>
</dbReference>
<dbReference type="InterPro" id="IPR013783">
    <property type="entry name" value="Ig-like_fold"/>
</dbReference>
<sequence>MTSTTVRRLVGAAMLALVVVLAPMPAGAADDVSWSIRPQDPADAVIAVRAEPAARVEYGLVVVNEGDGPLELEVTTSDTRVDADGALEVTDTRTAAGAWVSVPSTGISIEAGEQRTIPVVVVVPPEAAPGEYVAAVVTAAPAAPGVVAVERRLALRVLVTVAEPGSGSAVPLVAGAGLVVGLVLAAVLVGRTIRSRGRSGVLDETGTIPHGEPM</sequence>
<accession>A0A511JD34</accession>
<gene>
    <name evidence="3" type="ORF">CCO02nite_22810</name>
</gene>
<evidence type="ECO:0000313" key="4">
    <source>
        <dbReference type="Proteomes" id="UP000321720"/>
    </source>
</evidence>